<dbReference type="RefSeq" id="XP_024578317.1">
    <property type="nucleotide sequence ID" value="XM_024727773.1"/>
</dbReference>
<sequence length="59" mass="6537">MAIKIIMPQTEHQRSALSVLTVGVHAIGWIFCGVPLQQDFLNMRSAEVEKVADVELSEV</sequence>
<proteinExistence type="predicted"/>
<protein>
    <submittedName>
        <fullName evidence="1">Uncharacterized protein</fullName>
    </submittedName>
</protein>
<reference evidence="2" key="1">
    <citation type="submission" date="2014-09" db="EMBL/GenBank/DDBJ databases">
        <authorList>
            <person name="Sharma Rahul"/>
            <person name="Thines Marco"/>
        </authorList>
    </citation>
    <scope>NUCLEOTIDE SEQUENCE [LARGE SCALE GENOMIC DNA]</scope>
</reference>
<dbReference type="EMBL" id="CCYD01000610">
    <property type="protein sequence ID" value="CEG41948.1"/>
    <property type="molecule type" value="Genomic_DNA"/>
</dbReference>
<organism evidence="1 2">
    <name type="scientific">Plasmopara halstedii</name>
    <name type="common">Downy mildew of sunflower</name>
    <dbReference type="NCBI Taxonomy" id="4781"/>
    <lineage>
        <taxon>Eukaryota</taxon>
        <taxon>Sar</taxon>
        <taxon>Stramenopiles</taxon>
        <taxon>Oomycota</taxon>
        <taxon>Peronosporomycetes</taxon>
        <taxon>Peronosporales</taxon>
        <taxon>Peronosporaceae</taxon>
        <taxon>Plasmopara</taxon>
    </lineage>
</organism>
<name>A0A0P1ALB2_PLAHL</name>
<evidence type="ECO:0000313" key="2">
    <source>
        <dbReference type="Proteomes" id="UP000054928"/>
    </source>
</evidence>
<evidence type="ECO:0000313" key="1">
    <source>
        <dbReference type="EMBL" id="CEG41948.1"/>
    </source>
</evidence>
<dbReference type="Proteomes" id="UP000054928">
    <property type="component" value="Unassembled WGS sequence"/>
</dbReference>
<dbReference type="GeneID" id="36407314"/>
<dbReference type="AlphaFoldDB" id="A0A0P1ALB2"/>
<keyword evidence="2" id="KW-1185">Reference proteome</keyword>
<accession>A0A0P1ALB2</accession>